<sequence>VRLPYWEFWEVVSAPAGPDIMNTLASVQPSFSMHLSLYRLILFQHSVRLLQA</sequence>
<comment type="caution">
    <text evidence="1">The sequence shown here is derived from an EMBL/GenBank/DDBJ whole genome shotgun (WGS) entry which is preliminary data.</text>
</comment>
<reference evidence="1" key="1">
    <citation type="submission" date="2023-04" db="EMBL/GenBank/DDBJ databases">
        <title>Chromosome-level genome of Chaenocephalus aceratus.</title>
        <authorList>
            <person name="Park H."/>
        </authorList>
    </citation>
    <scope>NUCLEOTIDE SEQUENCE</scope>
    <source>
        <strain evidence="1">DE</strain>
        <tissue evidence="1">Muscle</tissue>
    </source>
</reference>
<dbReference type="Proteomes" id="UP001228049">
    <property type="component" value="Unassembled WGS sequence"/>
</dbReference>
<evidence type="ECO:0000313" key="1">
    <source>
        <dbReference type="EMBL" id="KAK1895174.1"/>
    </source>
</evidence>
<name>A0AAD9FB16_DISEL</name>
<dbReference type="AlphaFoldDB" id="A0AAD9FB16"/>
<gene>
    <name evidence="1" type="ORF">KUDE01_020627</name>
</gene>
<organism evidence="1 2">
    <name type="scientific">Dissostichus eleginoides</name>
    <name type="common">Patagonian toothfish</name>
    <name type="synonym">Dissostichus amissus</name>
    <dbReference type="NCBI Taxonomy" id="100907"/>
    <lineage>
        <taxon>Eukaryota</taxon>
        <taxon>Metazoa</taxon>
        <taxon>Chordata</taxon>
        <taxon>Craniata</taxon>
        <taxon>Vertebrata</taxon>
        <taxon>Euteleostomi</taxon>
        <taxon>Actinopterygii</taxon>
        <taxon>Neopterygii</taxon>
        <taxon>Teleostei</taxon>
        <taxon>Neoteleostei</taxon>
        <taxon>Acanthomorphata</taxon>
        <taxon>Eupercaria</taxon>
        <taxon>Perciformes</taxon>
        <taxon>Notothenioidei</taxon>
        <taxon>Nototheniidae</taxon>
        <taxon>Dissostichus</taxon>
    </lineage>
</organism>
<feature type="non-terminal residue" evidence="1">
    <location>
        <position position="52"/>
    </location>
</feature>
<evidence type="ECO:0000313" key="2">
    <source>
        <dbReference type="Proteomes" id="UP001228049"/>
    </source>
</evidence>
<protein>
    <submittedName>
        <fullName evidence="1">Dynein heavy chain 12 axonemal</fullName>
    </submittedName>
</protein>
<proteinExistence type="predicted"/>
<feature type="non-terminal residue" evidence="1">
    <location>
        <position position="1"/>
    </location>
</feature>
<dbReference type="EMBL" id="JASDAP010000010">
    <property type="protein sequence ID" value="KAK1895174.1"/>
    <property type="molecule type" value="Genomic_DNA"/>
</dbReference>
<keyword evidence="2" id="KW-1185">Reference proteome</keyword>
<accession>A0AAD9FB16</accession>